<dbReference type="Gene3D" id="4.10.60.10">
    <property type="entry name" value="Zinc finger, CCHC-type"/>
    <property type="match status" value="2"/>
</dbReference>
<evidence type="ECO:0000256" key="1">
    <source>
        <dbReference type="ARBA" id="ARBA00004123"/>
    </source>
</evidence>
<reference evidence="12" key="1">
    <citation type="journal article" date="2017" name="Parasit. Vectors">
        <title>Sialotranscriptomics of Rhipicephalus zambeziensis reveals intricate expression profiles of secretory proteins and suggests tight temporal transcriptional regulation during blood-feeding.</title>
        <authorList>
            <person name="de Castro M.H."/>
            <person name="de Klerk D."/>
            <person name="Pienaar R."/>
            <person name="Rees D.J.G."/>
            <person name="Mans B.J."/>
        </authorList>
    </citation>
    <scope>NUCLEOTIDE SEQUENCE</scope>
    <source>
        <tissue evidence="12">Salivary glands</tissue>
    </source>
</reference>
<organism evidence="12">
    <name type="scientific">Rhipicephalus zambeziensis</name>
    <dbReference type="NCBI Taxonomy" id="60191"/>
    <lineage>
        <taxon>Eukaryota</taxon>
        <taxon>Metazoa</taxon>
        <taxon>Ecdysozoa</taxon>
        <taxon>Arthropoda</taxon>
        <taxon>Chelicerata</taxon>
        <taxon>Arachnida</taxon>
        <taxon>Acari</taxon>
        <taxon>Parasitiformes</taxon>
        <taxon>Ixodida</taxon>
        <taxon>Ixodoidea</taxon>
        <taxon>Ixodidae</taxon>
        <taxon>Rhipicephalinae</taxon>
        <taxon>Rhipicephalus</taxon>
        <taxon>Rhipicephalus</taxon>
    </lineage>
</organism>
<keyword evidence="6" id="KW-0539">Nucleus</keyword>
<dbReference type="GO" id="GO:0071031">
    <property type="term" value="P:nuclear mRNA surveillance of mRNA 3'-end processing"/>
    <property type="evidence" value="ECO:0007669"/>
    <property type="project" value="TreeGrafter"/>
</dbReference>
<feature type="compositionally biased region" description="Basic residues" evidence="10">
    <location>
        <begin position="417"/>
        <end position="437"/>
    </location>
</feature>
<dbReference type="PANTHER" id="PTHR46543:SF1">
    <property type="entry name" value="ZINC FINGER CCHC DOMAIN-CONTAINING PROTEIN 7"/>
    <property type="match status" value="1"/>
</dbReference>
<dbReference type="GO" id="GO:0003723">
    <property type="term" value="F:RNA binding"/>
    <property type="evidence" value="ECO:0007669"/>
    <property type="project" value="TreeGrafter"/>
</dbReference>
<evidence type="ECO:0000256" key="2">
    <source>
        <dbReference type="ARBA" id="ARBA00022723"/>
    </source>
</evidence>
<evidence type="ECO:0000256" key="9">
    <source>
        <dbReference type="PROSITE-ProRule" id="PRU00047"/>
    </source>
</evidence>
<dbReference type="GO" id="GO:0071035">
    <property type="term" value="P:nuclear polyadenylation-dependent rRNA catabolic process"/>
    <property type="evidence" value="ECO:0007669"/>
    <property type="project" value="TreeGrafter"/>
</dbReference>
<keyword evidence="2" id="KW-0479">Metal-binding</keyword>
<dbReference type="SMART" id="SM00343">
    <property type="entry name" value="ZnF_C2HC"/>
    <property type="match status" value="5"/>
</dbReference>
<dbReference type="PROSITE" id="PS50158">
    <property type="entry name" value="ZF_CCHC"/>
    <property type="match status" value="1"/>
</dbReference>
<sequence>MWDDDEYSHSCRESDSDDLDSDLESYLYSTLHYSTGEESVAPKASLVADESDEGDLTVLDVVTPKIRNAGSCAVSAEELKCVSKRPKRKKRRLTAAASGEPGPSTTPEGRDVIVLSSDDDDEVIIFDEDSQQNLALNVTETPRSRGAESDLWHVDAEDLYRNSRGFRYHNKEKAHCRKCDQMGHVAKFCRKKKFKVCFCCSDMGHDGARCPKRMCSRCYEQGHTVAECKETDVPSCTICYTKGHPSSLCPDLWRRYHMTTDDGPIVRVQLKTRPPEERYCYNCARQGHYGHQCQQKKRGRPSTPFVVSYKDLYHPEPPPLVLRDAKRLYRANNKRKRKNERMKGLHAVQCNGHAAQNGEQAGFHDQQTSQPDVVAVEDAAPPESNCSGEHVSEDAAPSAKRRKKSRMQTPNTMSKQALRRKRVREKNKQKKLSREIKRKLFQGEEAKKTSVSENTTFYIPNLRCYRTYWDHH</sequence>
<name>A0A224YWJ3_9ACAR</name>
<feature type="region of interest" description="Disordered" evidence="10">
    <location>
        <begin position="379"/>
        <end position="437"/>
    </location>
</feature>
<accession>A0A224YWJ3</accession>
<evidence type="ECO:0000256" key="3">
    <source>
        <dbReference type="ARBA" id="ARBA00022737"/>
    </source>
</evidence>
<dbReference type="SUPFAM" id="SSF57756">
    <property type="entry name" value="Retrovirus zinc finger-like domains"/>
    <property type="match status" value="2"/>
</dbReference>
<dbReference type="GO" id="GO:0071038">
    <property type="term" value="P:TRAMP-dependent tRNA surveillance pathway"/>
    <property type="evidence" value="ECO:0007669"/>
    <property type="project" value="TreeGrafter"/>
</dbReference>
<evidence type="ECO:0000259" key="11">
    <source>
        <dbReference type="PROSITE" id="PS50158"/>
    </source>
</evidence>
<dbReference type="GO" id="GO:0031499">
    <property type="term" value="C:TRAMP complex"/>
    <property type="evidence" value="ECO:0007669"/>
    <property type="project" value="TreeGrafter"/>
</dbReference>
<dbReference type="GO" id="GO:0008270">
    <property type="term" value="F:zinc ion binding"/>
    <property type="evidence" value="ECO:0007669"/>
    <property type="project" value="UniProtKB-KW"/>
</dbReference>
<comment type="subcellular location">
    <subcellularLocation>
        <location evidence="1">Nucleus</location>
    </subcellularLocation>
</comment>
<dbReference type="EMBL" id="GFPF01010830">
    <property type="protein sequence ID" value="MAA21976.1"/>
    <property type="molecule type" value="Transcribed_RNA"/>
</dbReference>
<evidence type="ECO:0000256" key="8">
    <source>
        <dbReference type="ARBA" id="ARBA00043023"/>
    </source>
</evidence>
<feature type="domain" description="CCHC-type" evidence="11">
    <location>
        <begin position="280"/>
        <end position="295"/>
    </location>
</feature>
<evidence type="ECO:0000256" key="4">
    <source>
        <dbReference type="ARBA" id="ARBA00022771"/>
    </source>
</evidence>
<protein>
    <recommendedName>
        <fullName evidence="7">Zinc finger CCHC domain-containing protein 7</fullName>
    </recommendedName>
    <alternativeName>
        <fullName evidence="8">TRAMP-like complex RNA-binding factor ZCCHC7</fullName>
    </alternativeName>
</protein>
<evidence type="ECO:0000256" key="10">
    <source>
        <dbReference type="SAM" id="MobiDB-lite"/>
    </source>
</evidence>
<evidence type="ECO:0000256" key="7">
    <source>
        <dbReference type="ARBA" id="ARBA00041190"/>
    </source>
</evidence>
<feature type="region of interest" description="Disordered" evidence="10">
    <location>
        <begin position="1"/>
        <end position="20"/>
    </location>
</feature>
<dbReference type="InterPro" id="IPR051644">
    <property type="entry name" value="TRAMP_AT-DNA-binding"/>
</dbReference>
<keyword evidence="4 9" id="KW-0863">Zinc-finger</keyword>
<dbReference type="InterPro" id="IPR001878">
    <property type="entry name" value="Znf_CCHC"/>
</dbReference>
<evidence type="ECO:0000256" key="6">
    <source>
        <dbReference type="ARBA" id="ARBA00023242"/>
    </source>
</evidence>
<dbReference type="GO" id="GO:0071039">
    <property type="term" value="P:nuclear polyadenylation-dependent CUT catabolic process"/>
    <property type="evidence" value="ECO:0007669"/>
    <property type="project" value="TreeGrafter"/>
</dbReference>
<evidence type="ECO:0000256" key="5">
    <source>
        <dbReference type="ARBA" id="ARBA00022833"/>
    </source>
</evidence>
<evidence type="ECO:0000313" key="12">
    <source>
        <dbReference type="EMBL" id="MAA21976.1"/>
    </source>
</evidence>
<keyword evidence="5" id="KW-0862">Zinc</keyword>
<dbReference type="AlphaFoldDB" id="A0A224YWJ3"/>
<dbReference type="PANTHER" id="PTHR46543">
    <property type="entry name" value="ZINC FINGER CCHC DOMAIN-CONTAINING PROTEIN 7"/>
    <property type="match status" value="1"/>
</dbReference>
<dbReference type="GO" id="GO:0071037">
    <property type="term" value="P:nuclear polyadenylation-dependent snRNA catabolic process"/>
    <property type="evidence" value="ECO:0007669"/>
    <property type="project" value="TreeGrafter"/>
</dbReference>
<dbReference type="InterPro" id="IPR036875">
    <property type="entry name" value="Znf_CCHC_sf"/>
</dbReference>
<proteinExistence type="predicted"/>
<keyword evidence="3" id="KW-0677">Repeat</keyword>
<dbReference type="GO" id="GO:0071036">
    <property type="term" value="P:nuclear polyadenylation-dependent snoRNA catabolic process"/>
    <property type="evidence" value="ECO:0007669"/>
    <property type="project" value="TreeGrafter"/>
</dbReference>
<feature type="region of interest" description="Disordered" evidence="10">
    <location>
        <begin position="90"/>
        <end position="111"/>
    </location>
</feature>